<dbReference type="InterPro" id="IPR051604">
    <property type="entry name" value="Ergot_Alk_Oxidoreductase"/>
</dbReference>
<proteinExistence type="predicted"/>
<dbReference type="EMBL" id="BMWC01000005">
    <property type="protein sequence ID" value="GGX06962.1"/>
    <property type="molecule type" value="Genomic_DNA"/>
</dbReference>
<dbReference type="Pfam" id="PF13460">
    <property type="entry name" value="NAD_binding_10"/>
    <property type="match status" value="1"/>
</dbReference>
<dbReference type="InterPro" id="IPR036291">
    <property type="entry name" value="NAD(P)-bd_dom_sf"/>
</dbReference>
<sequence length="321" mass="33752">MGVTGTGTTLVIGATGTTGSRTTARLTAAGHRVRAAGRRATPVPGAEPVAFDWYDPATHAAALDGVDRVYLIPPLGDPDPAAVMLPFLRRARTAGTRRAVLLSSSAVPEGGPAVGVVHQALPELFEQWAVLRPSWFMQNVTGMHAHARSIREDGTLWTATGSGRVGFVDADDIAAVALHIREDGTLWTATGSGLVGFVDADDIAAVALHALTDDRAPNDDLVLTGPEALGYDDLAALITEVTGRPVVHRPISREQLRDRLSALMSVEFAALLADLDRAIAEGAEDRVTETVQRLTGRPPRTFRAFLEKEPGPTAAGAGAAR</sequence>
<gene>
    <name evidence="2" type="primary">yesF</name>
    <name evidence="2" type="ORF">GCM10010383_41280</name>
</gene>
<dbReference type="Gene3D" id="3.40.50.720">
    <property type="entry name" value="NAD(P)-binding Rossmann-like Domain"/>
    <property type="match status" value="2"/>
</dbReference>
<dbReference type="PANTHER" id="PTHR43162:SF1">
    <property type="entry name" value="PRESTALK A DIFFERENTIATION PROTEIN A"/>
    <property type="match status" value="1"/>
</dbReference>
<accession>A0ABQ2XA54</accession>
<keyword evidence="3" id="KW-1185">Reference proteome</keyword>
<dbReference type="Proteomes" id="UP000617743">
    <property type="component" value="Unassembled WGS sequence"/>
</dbReference>
<protein>
    <submittedName>
        <fullName evidence="2">Oxidoreductase YesF</fullName>
    </submittedName>
</protein>
<name>A0ABQ2XA54_9ACTN</name>
<evidence type="ECO:0000313" key="2">
    <source>
        <dbReference type="EMBL" id="GGX06962.1"/>
    </source>
</evidence>
<evidence type="ECO:0000313" key="3">
    <source>
        <dbReference type="Proteomes" id="UP000617743"/>
    </source>
</evidence>
<feature type="domain" description="NAD(P)-binding" evidence="1">
    <location>
        <begin position="13"/>
        <end position="213"/>
    </location>
</feature>
<organism evidence="2 3">
    <name type="scientific">Streptomyces lomondensis</name>
    <dbReference type="NCBI Taxonomy" id="68229"/>
    <lineage>
        <taxon>Bacteria</taxon>
        <taxon>Bacillati</taxon>
        <taxon>Actinomycetota</taxon>
        <taxon>Actinomycetes</taxon>
        <taxon>Kitasatosporales</taxon>
        <taxon>Streptomycetaceae</taxon>
        <taxon>Streptomyces</taxon>
    </lineage>
</organism>
<evidence type="ECO:0000259" key="1">
    <source>
        <dbReference type="Pfam" id="PF13460"/>
    </source>
</evidence>
<reference evidence="3" key="1">
    <citation type="journal article" date="2019" name="Int. J. Syst. Evol. Microbiol.">
        <title>The Global Catalogue of Microorganisms (GCM) 10K type strain sequencing project: providing services to taxonomists for standard genome sequencing and annotation.</title>
        <authorList>
            <consortium name="The Broad Institute Genomics Platform"/>
            <consortium name="The Broad Institute Genome Sequencing Center for Infectious Disease"/>
            <person name="Wu L."/>
            <person name="Ma J."/>
        </authorList>
    </citation>
    <scope>NUCLEOTIDE SEQUENCE [LARGE SCALE GENOMIC DNA]</scope>
    <source>
        <strain evidence="3">JCM 4866</strain>
    </source>
</reference>
<dbReference type="SUPFAM" id="SSF51735">
    <property type="entry name" value="NAD(P)-binding Rossmann-fold domains"/>
    <property type="match status" value="2"/>
</dbReference>
<comment type="caution">
    <text evidence="2">The sequence shown here is derived from an EMBL/GenBank/DDBJ whole genome shotgun (WGS) entry which is preliminary data.</text>
</comment>
<dbReference type="PANTHER" id="PTHR43162">
    <property type="match status" value="1"/>
</dbReference>
<dbReference type="InterPro" id="IPR016040">
    <property type="entry name" value="NAD(P)-bd_dom"/>
</dbReference>